<protein>
    <recommendedName>
        <fullName evidence="13">G-protein coupled receptors family 1 profile domain-containing protein</fullName>
    </recommendedName>
</protein>
<dbReference type="PROSITE" id="PS00237">
    <property type="entry name" value="G_PROTEIN_RECEP_F1_1"/>
    <property type="match status" value="1"/>
</dbReference>
<feature type="transmembrane region" description="Helical" evidence="12">
    <location>
        <begin position="181"/>
        <end position="198"/>
    </location>
</feature>
<dbReference type="Pfam" id="PF00001">
    <property type="entry name" value="7tm_1"/>
    <property type="match status" value="1"/>
</dbReference>
<dbReference type="GO" id="GO:0043410">
    <property type="term" value="P:positive regulation of MAPK cascade"/>
    <property type="evidence" value="ECO:0007669"/>
    <property type="project" value="TreeGrafter"/>
</dbReference>
<dbReference type="EMBL" id="CADEPI010000328">
    <property type="protein sequence ID" value="CAB3383881.1"/>
    <property type="molecule type" value="Genomic_DNA"/>
</dbReference>
<keyword evidence="8 10" id="KW-0675">Receptor</keyword>
<dbReference type="PANTHER" id="PTHR24248">
    <property type="entry name" value="ADRENERGIC RECEPTOR-RELATED G-PROTEIN COUPLED RECEPTOR"/>
    <property type="match status" value="1"/>
</dbReference>
<evidence type="ECO:0000256" key="1">
    <source>
        <dbReference type="ARBA" id="ARBA00004651"/>
    </source>
</evidence>
<feature type="non-terminal residue" evidence="14">
    <location>
        <position position="403"/>
    </location>
</feature>
<evidence type="ECO:0000256" key="3">
    <source>
        <dbReference type="ARBA" id="ARBA00022475"/>
    </source>
</evidence>
<sequence>MKGIRELCGVMRRLTDACGGARGEKKCELQLMRGPAAAAGASGAIVIGTPRRRSRAPPITLSAADDAAQVDGVNVSLNGTGRWPPEAAEALPADAEALLAVVAKAAAMAAVMVAAVLGNALVIASVARHRRLRVITNYYVVSLAMADMLVALLAMSFNFSVHLSGGRWQFGPIWCDAWNSFDVYFSTASILHLCCISVDRYYAIVRPLEYPLIMTTRTVGFMLAGVWLLPAFISFLPIFLGWYATAEHLEWKEKHKDECTFEVNKWYAVVSSGVSFWIPATVMVLMYHRVYKEAVRQRRALSRTSSNILLNSIVVRRNNQHSGHRNLRPLPEDDANDSDQDHRDATAVPLHSVERPEAVIPASSLKPGSTRRGGIGGGISMSTMYYGAASASAAATQLNTTTN</sequence>
<evidence type="ECO:0000256" key="9">
    <source>
        <dbReference type="ARBA" id="ARBA00023224"/>
    </source>
</evidence>
<accession>A0A8S1DSU4</accession>
<feature type="transmembrane region" description="Helical" evidence="12">
    <location>
        <begin position="266"/>
        <end position="288"/>
    </location>
</feature>
<evidence type="ECO:0000256" key="2">
    <source>
        <dbReference type="ARBA" id="ARBA00010663"/>
    </source>
</evidence>
<comment type="similarity">
    <text evidence="2 10">Belongs to the G-protein coupled receptor 1 family.</text>
</comment>
<dbReference type="Proteomes" id="UP000494165">
    <property type="component" value="Unassembled WGS sequence"/>
</dbReference>
<feature type="transmembrane region" description="Helical" evidence="12">
    <location>
        <begin position="138"/>
        <end position="161"/>
    </location>
</feature>
<dbReference type="InterPro" id="IPR000276">
    <property type="entry name" value="GPCR_Rhodpsn"/>
</dbReference>
<evidence type="ECO:0000313" key="15">
    <source>
        <dbReference type="Proteomes" id="UP000494165"/>
    </source>
</evidence>
<dbReference type="PROSITE" id="PS50262">
    <property type="entry name" value="G_PROTEIN_RECEP_F1_2"/>
    <property type="match status" value="1"/>
</dbReference>
<dbReference type="SUPFAM" id="SSF81321">
    <property type="entry name" value="Family A G protein-coupled receptor-like"/>
    <property type="match status" value="1"/>
</dbReference>
<evidence type="ECO:0000256" key="11">
    <source>
        <dbReference type="SAM" id="MobiDB-lite"/>
    </source>
</evidence>
<reference evidence="14 15" key="1">
    <citation type="submission" date="2020-04" db="EMBL/GenBank/DDBJ databases">
        <authorList>
            <person name="Alioto T."/>
            <person name="Alioto T."/>
            <person name="Gomez Garrido J."/>
        </authorList>
    </citation>
    <scope>NUCLEOTIDE SEQUENCE [LARGE SCALE GENOMIC DNA]</scope>
</reference>
<comment type="caution">
    <text evidence="14">The sequence shown here is derived from an EMBL/GenBank/DDBJ whole genome shotgun (WGS) entry which is preliminary data.</text>
</comment>
<evidence type="ECO:0000259" key="13">
    <source>
        <dbReference type="PROSITE" id="PS50262"/>
    </source>
</evidence>
<dbReference type="GO" id="GO:0004989">
    <property type="term" value="F:octopamine receptor activity"/>
    <property type="evidence" value="ECO:0007669"/>
    <property type="project" value="TreeGrafter"/>
</dbReference>
<feature type="region of interest" description="Disordered" evidence="11">
    <location>
        <begin position="320"/>
        <end position="374"/>
    </location>
</feature>
<evidence type="ECO:0000256" key="10">
    <source>
        <dbReference type="RuleBase" id="RU000688"/>
    </source>
</evidence>
<keyword evidence="7 12" id="KW-0472">Membrane</keyword>
<evidence type="ECO:0000256" key="12">
    <source>
        <dbReference type="SAM" id="Phobius"/>
    </source>
</evidence>
<keyword evidence="3" id="KW-1003">Cell membrane</keyword>
<feature type="domain" description="G-protein coupled receptors family 1 profile" evidence="13">
    <location>
        <begin position="118"/>
        <end position="315"/>
    </location>
</feature>
<organism evidence="14 15">
    <name type="scientific">Cloeon dipterum</name>
    <dbReference type="NCBI Taxonomy" id="197152"/>
    <lineage>
        <taxon>Eukaryota</taxon>
        <taxon>Metazoa</taxon>
        <taxon>Ecdysozoa</taxon>
        <taxon>Arthropoda</taxon>
        <taxon>Hexapoda</taxon>
        <taxon>Insecta</taxon>
        <taxon>Pterygota</taxon>
        <taxon>Palaeoptera</taxon>
        <taxon>Ephemeroptera</taxon>
        <taxon>Pisciforma</taxon>
        <taxon>Baetidae</taxon>
        <taxon>Cloeon</taxon>
    </lineage>
</organism>
<dbReference type="PRINTS" id="PR00237">
    <property type="entry name" value="GPCRRHODOPSN"/>
</dbReference>
<evidence type="ECO:0000256" key="4">
    <source>
        <dbReference type="ARBA" id="ARBA00022692"/>
    </source>
</evidence>
<proteinExistence type="inferred from homology"/>
<name>A0A8S1DSU4_9INSE</name>
<evidence type="ECO:0000256" key="7">
    <source>
        <dbReference type="ARBA" id="ARBA00023136"/>
    </source>
</evidence>
<feature type="transmembrane region" description="Helical" evidence="12">
    <location>
        <begin position="105"/>
        <end position="126"/>
    </location>
</feature>
<evidence type="ECO:0000256" key="6">
    <source>
        <dbReference type="ARBA" id="ARBA00023040"/>
    </source>
</evidence>
<dbReference type="GO" id="GO:0071880">
    <property type="term" value="P:adenylate cyclase-activating adrenergic receptor signaling pathway"/>
    <property type="evidence" value="ECO:0007669"/>
    <property type="project" value="TreeGrafter"/>
</dbReference>
<keyword evidence="15" id="KW-1185">Reference proteome</keyword>
<evidence type="ECO:0000256" key="5">
    <source>
        <dbReference type="ARBA" id="ARBA00022989"/>
    </source>
</evidence>
<feature type="transmembrane region" description="Helical" evidence="12">
    <location>
        <begin position="219"/>
        <end position="246"/>
    </location>
</feature>
<dbReference type="OrthoDB" id="5957871at2759"/>
<keyword evidence="6 10" id="KW-0297">G-protein coupled receptor</keyword>
<evidence type="ECO:0000256" key="8">
    <source>
        <dbReference type="ARBA" id="ARBA00023170"/>
    </source>
</evidence>
<dbReference type="AlphaFoldDB" id="A0A8S1DSU4"/>
<dbReference type="GO" id="GO:0005886">
    <property type="term" value="C:plasma membrane"/>
    <property type="evidence" value="ECO:0007669"/>
    <property type="project" value="UniProtKB-SubCell"/>
</dbReference>
<comment type="subcellular location">
    <subcellularLocation>
        <location evidence="1">Cell membrane</location>
        <topology evidence="1">Multi-pass membrane protein</topology>
    </subcellularLocation>
</comment>
<gene>
    <name evidence="14" type="ORF">CLODIP_2_CD12264</name>
</gene>
<dbReference type="Gene3D" id="1.20.1070.10">
    <property type="entry name" value="Rhodopsin 7-helix transmembrane proteins"/>
    <property type="match status" value="1"/>
</dbReference>
<evidence type="ECO:0000313" key="14">
    <source>
        <dbReference type="EMBL" id="CAB3383881.1"/>
    </source>
</evidence>
<keyword evidence="9 10" id="KW-0807">Transducer</keyword>
<dbReference type="PANTHER" id="PTHR24248:SF66">
    <property type="entry name" value="OCTOPAMINE RECEPTOR BETA-3R"/>
    <property type="match status" value="1"/>
</dbReference>
<dbReference type="InterPro" id="IPR017452">
    <property type="entry name" value="GPCR_Rhodpsn_7TM"/>
</dbReference>
<keyword evidence="5 12" id="KW-1133">Transmembrane helix</keyword>
<keyword evidence="4 10" id="KW-0812">Transmembrane</keyword>